<comment type="catalytic activity">
    <reaction evidence="9">
        <text>gamma-L-glutamyl-L-cysteine + glycine + ATP = glutathione + ADP + phosphate + H(+)</text>
        <dbReference type="Rhea" id="RHEA:13557"/>
        <dbReference type="ChEBI" id="CHEBI:15378"/>
        <dbReference type="ChEBI" id="CHEBI:30616"/>
        <dbReference type="ChEBI" id="CHEBI:43474"/>
        <dbReference type="ChEBI" id="CHEBI:57305"/>
        <dbReference type="ChEBI" id="CHEBI:57925"/>
        <dbReference type="ChEBI" id="CHEBI:58173"/>
        <dbReference type="ChEBI" id="CHEBI:456216"/>
        <dbReference type="EC" id="6.3.2.3"/>
    </reaction>
</comment>
<keyword evidence="12" id="KW-1185">Reference proteome</keyword>
<dbReference type="SUPFAM" id="SSF52440">
    <property type="entry name" value="PreATP-grasp domain"/>
    <property type="match status" value="1"/>
</dbReference>
<dbReference type="SUPFAM" id="SSF56059">
    <property type="entry name" value="Glutathione synthetase ATP-binding domain-like"/>
    <property type="match status" value="1"/>
</dbReference>
<keyword evidence="4 9" id="KW-0317">Glutathione biosynthesis</keyword>
<evidence type="ECO:0000313" key="12">
    <source>
        <dbReference type="Proteomes" id="UP001590951"/>
    </source>
</evidence>
<evidence type="ECO:0000256" key="9">
    <source>
        <dbReference type="PIRNR" id="PIRNR001558"/>
    </source>
</evidence>
<evidence type="ECO:0000256" key="7">
    <source>
        <dbReference type="ARBA" id="ARBA00022840"/>
    </source>
</evidence>
<dbReference type="Gene3D" id="3.30.470.20">
    <property type="entry name" value="ATP-grasp fold, B domain"/>
    <property type="match status" value="1"/>
</dbReference>
<dbReference type="Pfam" id="PF03917">
    <property type="entry name" value="GSH_synth_ATP"/>
    <property type="match status" value="1"/>
</dbReference>
<keyword evidence="6 9" id="KW-0547">Nucleotide-binding</keyword>
<dbReference type="InterPro" id="IPR004887">
    <property type="entry name" value="GSH_synth_subst-bd"/>
</dbReference>
<comment type="caution">
    <text evidence="11">The sequence shown here is derived from an EMBL/GenBank/DDBJ whole genome shotgun (WGS) entry which is preliminary data.</text>
</comment>
<dbReference type="Pfam" id="PF03199">
    <property type="entry name" value="GSH_synthase"/>
    <property type="match status" value="1"/>
</dbReference>
<evidence type="ECO:0000256" key="3">
    <source>
        <dbReference type="ARBA" id="ARBA00022598"/>
    </source>
</evidence>
<dbReference type="EC" id="6.3.2.3" evidence="9"/>
<evidence type="ECO:0000256" key="2">
    <source>
        <dbReference type="ARBA" id="ARBA00010385"/>
    </source>
</evidence>
<name>A0ABR4B8K2_9LECA</name>
<keyword evidence="7 9" id="KW-0067">ATP-binding</keyword>
<dbReference type="InterPro" id="IPR014042">
    <property type="entry name" value="Glutathione_synthase_a-hlx"/>
</dbReference>
<evidence type="ECO:0000313" key="11">
    <source>
        <dbReference type="EMBL" id="KAL2053194.1"/>
    </source>
</evidence>
<comment type="similarity">
    <text evidence="2 9">Belongs to the eukaryotic GSH synthase family.</text>
</comment>
<comment type="pathway">
    <text evidence="1 9">Sulfur metabolism; glutathione biosynthesis; glutathione from L-cysteine and L-glutamate: step 2/2.</text>
</comment>
<dbReference type="Gene3D" id="3.30.1490.50">
    <property type="match status" value="1"/>
</dbReference>
<organism evidence="11 12">
    <name type="scientific">Lepraria finkii</name>
    <dbReference type="NCBI Taxonomy" id="1340010"/>
    <lineage>
        <taxon>Eukaryota</taxon>
        <taxon>Fungi</taxon>
        <taxon>Dikarya</taxon>
        <taxon>Ascomycota</taxon>
        <taxon>Pezizomycotina</taxon>
        <taxon>Lecanoromycetes</taxon>
        <taxon>OSLEUM clade</taxon>
        <taxon>Lecanoromycetidae</taxon>
        <taxon>Lecanorales</taxon>
        <taxon>Lecanorineae</taxon>
        <taxon>Stereocaulaceae</taxon>
        <taxon>Lepraria</taxon>
    </lineage>
</organism>
<dbReference type="Gene3D" id="1.10.1080.10">
    <property type="entry name" value="Glutathione Synthetase, Chain A, domain 3"/>
    <property type="match status" value="1"/>
</dbReference>
<evidence type="ECO:0000256" key="5">
    <source>
        <dbReference type="ARBA" id="ARBA00022723"/>
    </source>
</evidence>
<dbReference type="PANTHER" id="PTHR11130:SF0">
    <property type="entry name" value="GLUTATHIONE SYNTHETASE"/>
    <property type="match status" value="1"/>
</dbReference>
<keyword evidence="5 9" id="KW-0479">Metal-binding</keyword>
<reference evidence="11 12" key="1">
    <citation type="submission" date="2024-09" db="EMBL/GenBank/DDBJ databases">
        <title>Rethinking Asexuality: The Enigmatic Case of Functional Sexual Genes in Lepraria (Stereocaulaceae).</title>
        <authorList>
            <person name="Doellman M."/>
            <person name="Sun Y."/>
            <person name="Barcenas-Pena A."/>
            <person name="Lumbsch H.T."/>
            <person name="Grewe F."/>
        </authorList>
    </citation>
    <scope>NUCLEOTIDE SEQUENCE [LARGE SCALE GENOMIC DNA]</scope>
    <source>
        <strain evidence="11 12">Grewe 0041</strain>
    </source>
</reference>
<evidence type="ECO:0000259" key="10">
    <source>
        <dbReference type="Pfam" id="PF03199"/>
    </source>
</evidence>
<comment type="cofactor">
    <cofactor evidence="9">
        <name>Mg(2+)</name>
        <dbReference type="ChEBI" id="CHEBI:18420"/>
    </cofactor>
    <text evidence="9">Binds 1 Mg(2+) ion per subunit.</text>
</comment>
<keyword evidence="3 9" id="KW-0436">Ligase</keyword>
<accession>A0ABR4B8K2</accession>
<proteinExistence type="inferred from homology"/>
<dbReference type="NCBIfam" id="TIGR01986">
    <property type="entry name" value="glut_syn_euk"/>
    <property type="match status" value="1"/>
</dbReference>
<evidence type="ECO:0000256" key="1">
    <source>
        <dbReference type="ARBA" id="ARBA00004965"/>
    </source>
</evidence>
<dbReference type="Gene3D" id="3.30.1490.80">
    <property type="match status" value="1"/>
</dbReference>
<feature type="domain" description="Glutathione synthase substrate-binding" evidence="10">
    <location>
        <begin position="229"/>
        <end position="338"/>
    </location>
</feature>
<evidence type="ECO:0000256" key="4">
    <source>
        <dbReference type="ARBA" id="ARBA00022684"/>
    </source>
</evidence>
<dbReference type="InterPro" id="IPR037013">
    <property type="entry name" value="GSH-S_sub-bd_sf"/>
</dbReference>
<sequence length="509" mass="55893">MAASIYPDYPPDLTSEQSAYLLSNVKDWSILNGLAVRPSLSFVPKEVDPSRSLAVTAPVTLFPSLFPRRCFEEARAIQTAYNELYALIARDEEWLREIIEELVEVDDFIANLWNVHLEVKKVGYVQSLSLGIFRSDYMVHKDPSQPDSNPEIKQVEFNTIASSFGGLAAKVSGLHSHLLSISAYPSTVPTLITKSFLPSNPSIASISQGLATAHRAYAPSKSHPPLPLCIVFVVQDPENNVFDQHALGSTLLADHNILTFRLPFSATLAYTSIPSDNPSRPLIYKPPHSPSTAYEVTTLYFRAGYAPTEYNSSESWNARLHLERSAAIKCPTILTHLAGSKKIQQVLTTPSSPHLERFLSSTSSAEYINRVRATFAAIYPLDDTAAGKHAIGIATDAGKASGYVLKPQREGGGNNIYGLKIPPFIKSLGEDGKKYRGHILMELIEPPALRNSVFRNGGVTSGEVIGELGVYGVCLWHYGEEVAGPKILENWEAGFLLRTKGRRKAKKEA</sequence>
<dbReference type="Gene3D" id="3.40.50.1760">
    <property type="entry name" value="Glutathione synthase, substrate-binding domain superfamily, eukaryotic"/>
    <property type="match status" value="1"/>
</dbReference>
<keyword evidence="8 9" id="KW-0460">Magnesium</keyword>
<dbReference type="InterPro" id="IPR005615">
    <property type="entry name" value="Glutathione_synthase"/>
</dbReference>
<evidence type="ECO:0000256" key="8">
    <source>
        <dbReference type="ARBA" id="ARBA00022842"/>
    </source>
</evidence>
<dbReference type="PANTHER" id="PTHR11130">
    <property type="entry name" value="GLUTATHIONE SYNTHETASE"/>
    <property type="match status" value="1"/>
</dbReference>
<evidence type="ECO:0000256" key="6">
    <source>
        <dbReference type="ARBA" id="ARBA00022741"/>
    </source>
</evidence>
<dbReference type="InterPro" id="IPR014709">
    <property type="entry name" value="Glutathione_synthase_C_euk"/>
</dbReference>
<protein>
    <recommendedName>
        <fullName evidence="9">Glutathione synthetase</fullName>
        <shortName evidence="9">GSH-S</shortName>
        <ecNumber evidence="9">6.3.2.3</ecNumber>
    </recommendedName>
</protein>
<dbReference type="PIRSF" id="PIRSF001558">
    <property type="entry name" value="GSHase"/>
    <property type="match status" value="1"/>
</dbReference>
<dbReference type="EMBL" id="JBHFEH010000022">
    <property type="protein sequence ID" value="KAL2053194.1"/>
    <property type="molecule type" value="Genomic_DNA"/>
</dbReference>
<dbReference type="InterPro" id="IPR014049">
    <property type="entry name" value="Glutathione_synthase_N_euk"/>
</dbReference>
<dbReference type="InterPro" id="IPR016185">
    <property type="entry name" value="PreATP-grasp_dom_sf"/>
</dbReference>
<dbReference type="Proteomes" id="UP001590951">
    <property type="component" value="Unassembled WGS sequence"/>
</dbReference>
<gene>
    <name evidence="11" type="ORF">ABVK25_006519</name>
</gene>